<dbReference type="EMBL" id="CP016616">
    <property type="protein sequence ID" value="ANY77632.1"/>
    <property type="molecule type" value="Genomic_DNA"/>
</dbReference>
<evidence type="ECO:0000256" key="2">
    <source>
        <dbReference type="ARBA" id="ARBA00022723"/>
    </source>
</evidence>
<dbReference type="GO" id="GO:0005507">
    <property type="term" value="F:copper ion binding"/>
    <property type="evidence" value="ECO:0007669"/>
    <property type="project" value="InterPro"/>
</dbReference>
<dbReference type="PROSITE" id="PS00196">
    <property type="entry name" value="COPPER_BLUE"/>
    <property type="match status" value="1"/>
</dbReference>
<dbReference type="OrthoDB" id="7510199at2"/>
<dbReference type="CDD" id="cd04220">
    <property type="entry name" value="Halocyanin"/>
    <property type="match status" value="1"/>
</dbReference>
<dbReference type="InterPro" id="IPR002387">
    <property type="entry name" value="Plastocyanin"/>
</dbReference>
<keyword evidence="2 5" id="KW-0479">Metal-binding</keyword>
<evidence type="ECO:0000256" key="5">
    <source>
        <dbReference type="PIRSR" id="PIRSR602387-1"/>
    </source>
</evidence>
<feature type="binding site" evidence="5">
    <location>
        <position position="84"/>
    </location>
    <ligand>
        <name>Cu cation</name>
        <dbReference type="ChEBI" id="CHEBI:23378"/>
    </ligand>
</feature>
<evidence type="ECO:0000256" key="3">
    <source>
        <dbReference type="ARBA" id="ARBA00022982"/>
    </source>
</evidence>
<dbReference type="InterPro" id="IPR000923">
    <property type="entry name" value="BlueCu_1"/>
</dbReference>
<dbReference type="Pfam" id="PF00127">
    <property type="entry name" value="Copper-bind"/>
    <property type="match status" value="1"/>
</dbReference>
<dbReference type="Gene3D" id="2.60.40.420">
    <property type="entry name" value="Cupredoxins - blue copper proteins"/>
    <property type="match status" value="1"/>
</dbReference>
<feature type="binding site" evidence="5">
    <location>
        <position position="132"/>
    </location>
    <ligand>
        <name>Cu cation</name>
        <dbReference type="ChEBI" id="CHEBI:23378"/>
    </ligand>
</feature>
<dbReference type="InterPro" id="IPR028871">
    <property type="entry name" value="BlueCu_1_BS"/>
</dbReference>
<dbReference type="InterPro" id="IPR008972">
    <property type="entry name" value="Cupredoxin"/>
</dbReference>
<dbReference type="KEGG" id="moc:BB934_04780"/>
<dbReference type="SUPFAM" id="SSF49503">
    <property type="entry name" value="Cupredoxins"/>
    <property type="match status" value="1"/>
</dbReference>
<feature type="binding site" evidence="5">
    <location>
        <position position="140"/>
    </location>
    <ligand>
        <name>Cu cation</name>
        <dbReference type="ChEBI" id="CHEBI:23378"/>
    </ligand>
</feature>
<dbReference type="GO" id="GO:0009055">
    <property type="term" value="F:electron transfer activity"/>
    <property type="evidence" value="ECO:0007669"/>
    <property type="project" value="InterPro"/>
</dbReference>
<keyword evidence="4 5" id="KW-0186">Copper</keyword>
<evidence type="ECO:0000256" key="1">
    <source>
        <dbReference type="ARBA" id="ARBA00022448"/>
    </source>
</evidence>
<accession>A0A1B2ECM9</accession>
<organism evidence="7">
    <name type="scientific">Microvirga ossetica</name>
    <dbReference type="NCBI Taxonomy" id="1882682"/>
    <lineage>
        <taxon>Bacteria</taxon>
        <taxon>Pseudomonadati</taxon>
        <taxon>Pseudomonadota</taxon>
        <taxon>Alphaproteobacteria</taxon>
        <taxon>Hyphomicrobiales</taxon>
        <taxon>Methylobacteriaceae</taxon>
        <taxon>Microvirga</taxon>
    </lineage>
</organism>
<comment type="cofactor">
    <cofactor evidence="5">
        <name>Cu(2+)</name>
        <dbReference type="ChEBI" id="CHEBI:29036"/>
    </cofactor>
    <text evidence="5">The crystal structure with reduced Cu(1+) has also been determined.</text>
</comment>
<proteinExistence type="predicted"/>
<reference evidence="7" key="1">
    <citation type="submission" date="2016-07" db="EMBL/GenBank/DDBJ databases">
        <title>Microvirga ossetica sp. nov. a new species of rhizobia isolated from root nodules of the legume species Vicia alpestris Steven originated from North Ossetia region in the Caucasus.</title>
        <authorList>
            <person name="Safronova V.I."/>
            <person name="Kuznetsova I.G."/>
            <person name="Sazanova A.L."/>
            <person name="Belimov A."/>
            <person name="Andronov E."/>
            <person name="Osledkin Y.S."/>
            <person name="Onishchuk O.P."/>
            <person name="Kurchak O.N."/>
            <person name="Shaposhnikov A.I."/>
            <person name="Willems A."/>
            <person name="Tikhonovich I.A."/>
        </authorList>
    </citation>
    <scope>NUCLEOTIDE SEQUENCE [LARGE SCALE GENOMIC DNA]</scope>
    <source>
        <strain evidence="7">V5/3M</strain>
    </source>
</reference>
<sequence length="185" mass="20176">MACAEGRRDAGSREVTPSRRHVLQIGGGILAGLAWPRLSLAGSPAEIRMQGKADGSHVWFDPIGLHVQPGETIRWINLDPGNSHTATAYHPKNFDRPLRIPEDAAPWNSDYLLPNEAFSVTLRVEGVYDFFCIPHEHAGMVGRIVVGNPGSHSPKESAGQALPDIALQAFPSIDEIMQQSVVRRT</sequence>
<feature type="binding site" evidence="5">
    <location>
        <position position="135"/>
    </location>
    <ligand>
        <name>Cu cation</name>
        <dbReference type="ChEBI" id="CHEBI:23378"/>
    </ligand>
</feature>
<dbReference type="PANTHER" id="PTHR36507:SF1">
    <property type="entry name" value="BLL1555 PROTEIN"/>
    <property type="match status" value="1"/>
</dbReference>
<dbReference type="InterPro" id="IPR052721">
    <property type="entry name" value="ET_Amicyanin"/>
</dbReference>
<keyword evidence="1" id="KW-0813">Transport</keyword>
<evidence type="ECO:0000259" key="6">
    <source>
        <dbReference type="Pfam" id="PF00127"/>
    </source>
</evidence>
<protein>
    <recommendedName>
        <fullName evidence="6">Blue (type 1) copper domain-containing protein</fullName>
    </recommendedName>
</protein>
<name>A0A1B2ECM9_9HYPH</name>
<dbReference type="PANTHER" id="PTHR36507">
    <property type="entry name" value="BLL1555 PROTEIN"/>
    <property type="match status" value="1"/>
</dbReference>
<feature type="domain" description="Blue (type 1) copper" evidence="6">
    <location>
        <begin position="51"/>
        <end position="146"/>
    </location>
</feature>
<gene>
    <name evidence="7" type="ORF">BB934_04780</name>
</gene>
<dbReference type="PRINTS" id="PR00157">
    <property type="entry name" value="PLASTOCYANIN"/>
</dbReference>
<keyword evidence="3" id="KW-0249">Electron transport</keyword>
<evidence type="ECO:0000313" key="7">
    <source>
        <dbReference type="EMBL" id="ANY77632.1"/>
    </source>
</evidence>
<evidence type="ECO:0000256" key="4">
    <source>
        <dbReference type="ARBA" id="ARBA00023008"/>
    </source>
</evidence>
<dbReference type="AlphaFoldDB" id="A0A1B2ECM9"/>